<evidence type="ECO:0000256" key="2">
    <source>
        <dbReference type="ARBA" id="ARBA00005180"/>
    </source>
</evidence>
<dbReference type="Gene3D" id="3.40.50.2020">
    <property type="match status" value="1"/>
</dbReference>
<comment type="similarity">
    <text evidence="3">Belongs to the UPRTase family.</text>
</comment>
<keyword evidence="6 12" id="KW-0328">Glycosyltransferase</keyword>
<comment type="caution">
    <text evidence="12">The sequence shown here is derived from an EMBL/GenBank/DDBJ whole genome shotgun (WGS) entry which is preliminary data.</text>
</comment>
<keyword evidence="13" id="KW-1185">Reference proteome</keyword>
<dbReference type="InterPro" id="IPR029057">
    <property type="entry name" value="PRTase-like"/>
</dbReference>
<keyword evidence="7 12" id="KW-0808">Transferase</keyword>
<gene>
    <name evidence="12" type="ORF">Naga_100070g7</name>
</gene>
<dbReference type="GO" id="GO:0005525">
    <property type="term" value="F:GTP binding"/>
    <property type="evidence" value="ECO:0007669"/>
    <property type="project" value="UniProtKB-KW"/>
</dbReference>
<dbReference type="EMBL" id="AZIL01002351">
    <property type="protein sequence ID" value="EWM21924.1"/>
    <property type="molecule type" value="Genomic_DNA"/>
</dbReference>
<dbReference type="PANTHER" id="PTHR32315">
    <property type="entry name" value="ADENINE PHOSPHORIBOSYLTRANSFERASE"/>
    <property type="match status" value="1"/>
</dbReference>
<dbReference type="Pfam" id="PF14681">
    <property type="entry name" value="UPRTase"/>
    <property type="match status" value="1"/>
</dbReference>
<comment type="cofactor">
    <cofactor evidence="1">
        <name>Mg(2+)</name>
        <dbReference type="ChEBI" id="CHEBI:18420"/>
    </cofactor>
</comment>
<dbReference type="Proteomes" id="UP000019335">
    <property type="component" value="Unassembled WGS sequence"/>
</dbReference>
<keyword evidence="8" id="KW-0547">Nucleotide-binding</keyword>
<dbReference type="OrthoDB" id="10257085at2759"/>
<organism evidence="12 13">
    <name type="scientific">Nannochloropsis gaditana</name>
    <dbReference type="NCBI Taxonomy" id="72520"/>
    <lineage>
        <taxon>Eukaryota</taxon>
        <taxon>Sar</taxon>
        <taxon>Stramenopiles</taxon>
        <taxon>Ochrophyta</taxon>
        <taxon>Eustigmatophyceae</taxon>
        <taxon>Eustigmatales</taxon>
        <taxon>Monodopsidaceae</taxon>
        <taxon>Nannochloropsis</taxon>
    </lineage>
</organism>
<comment type="pathway">
    <text evidence="2">Pyrimidine metabolism; UMP biosynthesis via salvage pathway; UMP from uracil: step 1/1.</text>
</comment>
<evidence type="ECO:0000256" key="6">
    <source>
        <dbReference type="ARBA" id="ARBA00022676"/>
    </source>
</evidence>
<dbReference type="AlphaFoldDB" id="W7TML2"/>
<dbReference type="NCBIfam" id="NF001097">
    <property type="entry name" value="PRK00129.1"/>
    <property type="match status" value="1"/>
</dbReference>
<dbReference type="CDD" id="cd06223">
    <property type="entry name" value="PRTases_typeI"/>
    <property type="match status" value="1"/>
</dbReference>
<evidence type="ECO:0000256" key="5">
    <source>
        <dbReference type="ARBA" id="ARBA00022533"/>
    </source>
</evidence>
<evidence type="ECO:0000313" key="13">
    <source>
        <dbReference type="Proteomes" id="UP000019335"/>
    </source>
</evidence>
<evidence type="ECO:0000259" key="11">
    <source>
        <dbReference type="Pfam" id="PF14681"/>
    </source>
</evidence>
<dbReference type="SUPFAM" id="SSF53271">
    <property type="entry name" value="PRTase-like"/>
    <property type="match status" value="1"/>
</dbReference>
<dbReference type="GO" id="GO:0004845">
    <property type="term" value="F:uracil phosphoribosyltransferase activity"/>
    <property type="evidence" value="ECO:0007669"/>
    <property type="project" value="UniProtKB-EC"/>
</dbReference>
<feature type="region of interest" description="Disordered" evidence="10">
    <location>
        <begin position="1"/>
        <end position="25"/>
    </location>
</feature>
<dbReference type="InterPro" id="IPR000836">
    <property type="entry name" value="PRTase_dom"/>
</dbReference>
<evidence type="ECO:0000256" key="4">
    <source>
        <dbReference type="ARBA" id="ARBA00011894"/>
    </source>
</evidence>
<evidence type="ECO:0000313" key="12">
    <source>
        <dbReference type="EMBL" id="EWM21924.1"/>
    </source>
</evidence>
<proteinExistence type="inferred from homology"/>
<evidence type="ECO:0000256" key="1">
    <source>
        <dbReference type="ARBA" id="ARBA00001946"/>
    </source>
</evidence>
<protein>
    <recommendedName>
        <fullName evidence="4">uracil phosphoribosyltransferase</fullName>
        <ecNumber evidence="4">2.4.2.9</ecNumber>
    </recommendedName>
</protein>
<reference evidence="12 13" key="1">
    <citation type="journal article" date="2014" name="Mol. Plant">
        <title>Chromosome Scale Genome Assembly and Transcriptome Profiling of Nannochloropsis gaditana in Nitrogen Depletion.</title>
        <authorList>
            <person name="Corteggiani Carpinelli E."/>
            <person name="Telatin A."/>
            <person name="Vitulo N."/>
            <person name="Forcato C."/>
            <person name="D'Angelo M."/>
            <person name="Schiavon R."/>
            <person name="Vezzi A."/>
            <person name="Giacometti G.M."/>
            <person name="Morosinotto T."/>
            <person name="Valle G."/>
        </authorList>
    </citation>
    <scope>NUCLEOTIDE SEQUENCE [LARGE SCALE GENOMIC DNA]</scope>
    <source>
        <strain evidence="12 13">B-31</strain>
    </source>
</reference>
<dbReference type="InterPro" id="IPR050054">
    <property type="entry name" value="UPRTase/APRTase"/>
</dbReference>
<feature type="domain" description="Phosphoribosyltransferase" evidence="11">
    <location>
        <begin position="32"/>
        <end position="233"/>
    </location>
</feature>
<evidence type="ECO:0000256" key="7">
    <source>
        <dbReference type="ARBA" id="ARBA00022679"/>
    </source>
</evidence>
<evidence type="ECO:0000256" key="10">
    <source>
        <dbReference type="SAM" id="MobiDB-lite"/>
    </source>
</evidence>
<accession>W7TML2</accession>
<evidence type="ECO:0000256" key="3">
    <source>
        <dbReference type="ARBA" id="ARBA00009516"/>
    </source>
</evidence>
<keyword evidence="5" id="KW-0021">Allosteric enzyme</keyword>
<keyword evidence="9" id="KW-0342">GTP-binding</keyword>
<evidence type="ECO:0000256" key="8">
    <source>
        <dbReference type="ARBA" id="ARBA00022741"/>
    </source>
</evidence>
<sequence length="261" mass="28323">MPSSATKRPTSPFPAKSCQEASDLPPSVHCSGHPLLHHKMTLLRDRKTTTRDFRHLMRELTLYLGYEATTEITLKPRVVEGSLGPVEGQKLSDKIAIVPILRGGLGMVDAMTEILPNAAVYHVGMFSNHRSLSLPIQYYNRLPKEKDKVADLTFVLDPLIATAGTCSATVSILKKWGTKKIIVIGVVGALQGLHKLTQAHPDIRVHVAAIDEAVSADGHILPGIGDASERLFNAHVGEPDDETSVLNLCATKKTKRSDNGC</sequence>
<dbReference type="EC" id="2.4.2.9" evidence="4"/>
<name>W7TML2_9STRA</name>
<evidence type="ECO:0000256" key="9">
    <source>
        <dbReference type="ARBA" id="ARBA00023134"/>
    </source>
</evidence>
<dbReference type="PANTHER" id="PTHR32315:SF4">
    <property type="entry name" value="URACIL PHOSPHORIBOSYLTRANSFERASE, CHLOROPLASTIC"/>
    <property type="match status" value="1"/>
</dbReference>